<reference evidence="1" key="1">
    <citation type="journal article" date="2020" name="Nature">
        <title>Giant virus diversity and host interactions through global metagenomics.</title>
        <authorList>
            <person name="Schulz F."/>
            <person name="Roux S."/>
            <person name="Paez-Espino D."/>
            <person name="Jungbluth S."/>
            <person name="Walsh D.A."/>
            <person name="Denef V.J."/>
            <person name="McMahon K.D."/>
            <person name="Konstantinidis K.T."/>
            <person name="Eloe-Fadrosh E.A."/>
            <person name="Kyrpides N.C."/>
            <person name="Woyke T."/>
        </authorList>
    </citation>
    <scope>NUCLEOTIDE SEQUENCE</scope>
    <source>
        <strain evidence="1">GVMAG-M-3300023179-116</strain>
    </source>
</reference>
<name>A0A6C0E3T0_9ZZZZ</name>
<sequence length="283" mass="31169">MSTTIVLSIILFLAGLYFYIKHNYIIREPRYEGMENNNNNNNNKNLKTNGKGCPDILVQEGSTFYLYNSKVVKVPGVNPIVFNNLEDYVEFIQWQRSQNINCPVLFLQQTLDAQGNSVYKIRPSPTNLQGGLPPNSITAPTSTSNTTAVNFNNTTTGTGTTNTAPINYTGVPLTSISSVPTVGDIPAISIDGIPLPSLPNPSLLIDATQSDRPYNINSYPSYDPSSFYIGRTTPLDVMNYIQESQPVSPDAMDPNWGGKAYTQKLINDGYYNANQVKIYVGDD</sequence>
<proteinExistence type="predicted"/>
<protein>
    <submittedName>
        <fullName evidence="1">Uncharacterized protein</fullName>
    </submittedName>
</protein>
<dbReference type="AlphaFoldDB" id="A0A6C0E3T0"/>
<dbReference type="EMBL" id="MN739734">
    <property type="protein sequence ID" value="QHT23704.1"/>
    <property type="molecule type" value="Genomic_DNA"/>
</dbReference>
<evidence type="ECO:0000313" key="1">
    <source>
        <dbReference type="EMBL" id="QHT23704.1"/>
    </source>
</evidence>
<organism evidence="1">
    <name type="scientific">viral metagenome</name>
    <dbReference type="NCBI Taxonomy" id="1070528"/>
    <lineage>
        <taxon>unclassified sequences</taxon>
        <taxon>metagenomes</taxon>
        <taxon>organismal metagenomes</taxon>
    </lineage>
</organism>
<accession>A0A6C0E3T0</accession>